<evidence type="ECO:0000313" key="3">
    <source>
        <dbReference type="Proteomes" id="UP000178449"/>
    </source>
</evidence>
<feature type="domain" description="Calcineurin-like phosphoesterase" evidence="1">
    <location>
        <begin position="9"/>
        <end position="176"/>
    </location>
</feature>
<gene>
    <name evidence="2" type="ORF">A2527_09400</name>
</gene>
<dbReference type="SUPFAM" id="SSF56300">
    <property type="entry name" value="Metallo-dependent phosphatases"/>
    <property type="match status" value="1"/>
</dbReference>
<proteinExistence type="predicted"/>
<dbReference type="GO" id="GO:0016791">
    <property type="term" value="F:phosphatase activity"/>
    <property type="evidence" value="ECO:0007669"/>
    <property type="project" value="TreeGrafter"/>
</dbReference>
<dbReference type="Pfam" id="PF00149">
    <property type="entry name" value="Metallophos"/>
    <property type="match status" value="1"/>
</dbReference>
<name>A0A1F6G7H5_9PROT</name>
<dbReference type="PANTHER" id="PTHR42850:SF4">
    <property type="entry name" value="ZINC-DEPENDENT ENDOPOLYPHOSPHATASE"/>
    <property type="match status" value="1"/>
</dbReference>
<reference evidence="2 3" key="1">
    <citation type="journal article" date="2016" name="Nat. Commun.">
        <title>Thousands of microbial genomes shed light on interconnected biogeochemical processes in an aquifer system.</title>
        <authorList>
            <person name="Anantharaman K."/>
            <person name="Brown C.T."/>
            <person name="Hug L.A."/>
            <person name="Sharon I."/>
            <person name="Castelle C.J."/>
            <person name="Probst A.J."/>
            <person name="Thomas B.C."/>
            <person name="Singh A."/>
            <person name="Wilkins M.J."/>
            <person name="Karaoz U."/>
            <person name="Brodie E.L."/>
            <person name="Williams K.H."/>
            <person name="Hubbard S.S."/>
            <person name="Banfield J.F."/>
        </authorList>
    </citation>
    <scope>NUCLEOTIDE SEQUENCE [LARGE SCALE GENOMIC DNA]</scope>
</reference>
<dbReference type="InterPro" id="IPR004843">
    <property type="entry name" value="Calcineurin-like_PHP"/>
</dbReference>
<dbReference type="STRING" id="1817772.A2527_09400"/>
<organism evidence="2 3">
    <name type="scientific">Candidatus Lambdaproteobacteria bacterium RIFOXYD2_FULL_50_16</name>
    <dbReference type="NCBI Taxonomy" id="1817772"/>
    <lineage>
        <taxon>Bacteria</taxon>
        <taxon>Pseudomonadati</taxon>
        <taxon>Pseudomonadota</taxon>
        <taxon>Candidatus Lambdaproteobacteria</taxon>
    </lineage>
</organism>
<comment type="caution">
    <text evidence="2">The sequence shown here is derived from an EMBL/GenBank/DDBJ whole genome shotgun (WGS) entry which is preliminary data.</text>
</comment>
<dbReference type="Proteomes" id="UP000178449">
    <property type="component" value="Unassembled WGS sequence"/>
</dbReference>
<dbReference type="InterPro" id="IPR050126">
    <property type="entry name" value="Ap4A_hydrolase"/>
</dbReference>
<dbReference type="InterPro" id="IPR029052">
    <property type="entry name" value="Metallo-depent_PP-like"/>
</dbReference>
<accession>A0A1F6G7H5</accession>
<dbReference type="Gene3D" id="3.60.21.10">
    <property type="match status" value="1"/>
</dbReference>
<dbReference type="EMBL" id="MFNE01000043">
    <property type="protein sequence ID" value="OGG94056.1"/>
    <property type="molecule type" value="Genomic_DNA"/>
</dbReference>
<dbReference type="AlphaFoldDB" id="A0A1F6G7H5"/>
<sequence length="237" mass="26702">MSKSILTRRTIIIGDVHGCADELAKLVEACGYKKGQDRLLQTGDLINRGPKSFEAWVLAKELGMESVLGNHELHLVRFEAGQPVYKKWIQGIKDQFGKHYPAYLADIRQWPLWIEEEDFLLVHAGLVPGKSLGETDPKQLTSIRTWDGMGSDLDNENNPPWFDFYHQEKLVVFGHWAKLEGVVRPNVIGLDSGCVYGKKLTALILPERELVSVPAARVYRDIVNPDPDPTTENNSLN</sequence>
<dbReference type="GO" id="GO:0005737">
    <property type="term" value="C:cytoplasm"/>
    <property type="evidence" value="ECO:0007669"/>
    <property type="project" value="TreeGrafter"/>
</dbReference>
<evidence type="ECO:0000259" key="1">
    <source>
        <dbReference type="Pfam" id="PF00149"/>
    </source>
</evidence>
<evidence type="ECO:0000313" key="2">
    <source>
        <dbReference type="EMBL" id="OGG94056.1"/>
    </source>
</evidence>
<protein>
    <recommendedName>
        <fullName evidence="1">Calcineurin-like phosphoesterase domain-containing protein</fullName>
    </recommendedName>
</protein>
<dbReference type="PANTHER" id="PTHR42850">
    <property type="entry name" value="METALLOPHOSPHOESTERASE"/>
    <property type="match status" value="1"/>
</dbReference>